<feature type="repeat" description="ARM" evidence="8">
    <location>
        <begin position="99"/>
        <end position="141"/>
    </location>
</feature>
<feature type="repeat" description="ARM" evidence="8">
    <location>
        <begin position="265"/>
        <end position="307"/>
    </location>
</feature>
<dbReference type="InterPro" id="IPR011989">
    <property type="entry name" value="ARM-like"/>
</dbReference>
<evidence type="ECO:0000256" key="4">
    <source>
        <dbReference type="ARBA" id="ARBA00022737"/>
    </source>
</evidence>
<feature type="domain" description="U-box" evidence="9">
    <location>
        <begin position="139"/>
        <end position="321"/>
    </location>
</feature>
<dbReference type="InterPro" id="IPR000225">
    <property type="entry name" value="Armadillo"/>
</dbReference>
<dbReference type="InterPro" id="IPR016024">
    <property type="entry name" value="ARM-type_fold"/>
</dbReference>
<keyword evidence="6" id="KW-0449">Lipoprotein</keyword>
<feature type="repeat" description="ARM" evidence="8">
    <location>
        <begin position="306"/>
        <end position="348"/>
    </location>
</feature>
<dbReference type="PANTHER" id="PTHR47249">
    <property type="entry name" value="VACUOLAR PROTEIN 8"/>
    <property type="match status" value="1"/>
</dbReference>
<evidence type="ECO:0000259" key="9">
    <source>
        <dbReference type="Pfam" id="PF25598"/>
    </source>
</evidence>
<keyword evidence="5" id="KW-0472">Membrane</keyword>
<evidence type="ECO:0000256" key="8">
    <source>
        <dbReference type="PROSITE-ProRule" id="PRU00259"/>
    </source>
</evidence>
<dbReference type="InterPro" id="IPR058678">
    <property type="entry name" value="ARM_PUB"/>
</dbReference>
<evidence type="ECO:0000313" key="11">
    <source>
        <dbReference type="Proteomes" id="UP001143981"/>
    </source>
</evidence>
<keyword evidence="4" id="KW-0677">Repeat</keyword>
<comment type="caution">
    <text evidence="10">The sequence shown here is derived from an EMBL/GenBank/DDBJ whole genome shotgun (WGS) entry which is preliminary data.</text>
</comment>
<dbReference type="InterPro" id="IPR045156">
    <property type="entry name" value="Vac8"/>
</dbReference>
<reference evidence="10" key="1">
    <citation type="submission" date="2022-07" db="EMBL/GenBank/DDBJ databases">
        <title>Phylogenomic reconstructions and comparative analyses of Kickxellomycotina fungi.</title>
        <authorList>
            <person name="Reynolds N.K."/>
            <person name="Stajich J.E."/>
            <person name="Barry K."/>
            <person name="Grigoriev I.V."/>
            <person name="Crous P."/>
            <person name="Smith M.E."/>
        </authorList>
    </citation>
    <scope>NUCLEOTIDE SEQUENCE</scope>
    <source>
        <strain evidence="10">BCRC 34381</strain>
    </source>
</reference>
<dbReference type="SUPFAM" id="SSF48371">
    <property type="entry name" value="ARM repeat"/>
    <property type="match status" value="1"/>
</dbReference>
<evidence type="ECO:0000256" key="2">
    <source>
        <dbReference type="ARBA" id="ARBA00005462"/>
    </source>
</evidence>
<comment type="similarity">
    <text evidence="2">Belongs to the beta-catenin family.</text>
</comment>
<dbReference type="OrthoDB" id="7537227at2759"/>
<name>A0A9W7YHR8_9FUNG</name>
<feature type="repeat" description="ARM" evidence="8">
    <location>
        <begin position="140"/>
        <end position="182"/>
    </location>
</feature>
<evidence type="ECO:0000256" key="1">
    <source>
        <dbReference type="ARBA" id="ARBA00004592"/>
    </source>
</evidence>
<protein>
    <recommendedName>
        <fullName evidence="7">Vacuolar protein 8</fullName>
    </recommendedName>
</protein>
<feature type="repeat" description="ARM" evidence="8">
    <location>
        <begin position="347"/>
        <end position="390"/>
    </location>
</feature>
<evidence type="ECO:0000256" key="6">
    <source>
        <dbReference type="ARBA" id="ARBA00023288"/>
    </source>
</evidence>
<dbReference type="Gene3D" id="1.25.10.10">
    <property type="entry name" value="Leucine-rich Repeat Variant"/>
    <property type="match status" value="2"/>
</dbReference>
<dbReference type="PANTHER" id="PTHR47249:SF1">
    <property type="entry name" value="VACUOLAR PROTEIN 8"/>
    <property type="match status" value="1"/>
</dbReference>
<dbReference type="Pfam" id="PF25598">
    <property type="entry name" value="ARM_PUB"/>
    <property type="match status" value="1"/>
</dbReference>
<keyword evidence="3" id="KW-0926">Vacuole</keyword>
<dbReference type="GO" id="GO:0071562">
    <property type="term" value="P:nucleus-vacuole junction assembly"/>
    <property type="evidence" value="ECO:0007669"/>
    <property type="project" value="InterPro"/>
</dbReference>
<gene>
    <name evidence="10" type="primary">VAC8_1</name>
    <name evidence="10" type="ORF">LPJ61_000043</name>
</gene>
<accession>A0A9W7YHR8</accession>
<dbReference type="GO" id="GO:0000045">
    <property type="term" value="P:autophagosome assembly"/>
    <property type="evidence" value="ECO:0007669"/>
    <property type="project" value="TreeGrafter"/>
</dbReference>
<organism evidence="10 11">
    <name type="scientific">Coemansia biformis</name>
    <dbReference type="NCBI Taxonomy" id="1286918"/>
    <lineage>
        <taxon>Eukaryota</taxon>
        <taxon>Fungi</taxon>
        <taxon>Fungi incertae sedis</taxon>
        <taxon>Zoopagomycota</taxon>
        <taxon>Kickxellomycotina</taxon>
        <taxon>Kickxellomycetes</taxon>
        <taxon>Kickxellales</taxon>
        <taxon>Kickxellaceae</taxon>
        <taxon>Coemansia</taxon>
    </lineage>
</organism>
<feature type="repeat" description="ARM" evidence="8">
    <location>
        <begin position="222"/>
        <end position="256"/>
    </location>
</feature>
<comment type="subcellular location">
    <subcellularLocation>
        <location evidence="1">Vacuole membrane</location>
        <topology evidence="1">Lipid-anchor</topology>
    </subcellularLocation>
</comment>
<evidence type="ECO:0000256" key="7">
    <source>
        <dbReference type="ARBA" id="ARBA00026209"/>
    </source>
</evidence>
<sequence>MGAELSTIPCLRFCGGDDADGLGSSSSNEYQPLLGDRERHAVAALVKLFESDRQISFYDGEPLKALTVLAHSNVHHLQLSAATAFSEISEYDVRPVSRAALGPILYLLQSEYPDVQQGASLALGNLASVSENKRLVVEMGGLELLVRQMLSPSTDAQINSVGCITNLAADEASKLAIARSGALVPLTRLARSRDVRVQRNATGALLNMTHQAELRLLLVEAGAVAVLVDLLDAGDDETQYYTVTALSNIAVDAAGRGALWDAAQGLVGMLLLAIKAPKIRIQAQVALTLRNLASDERYQRSIVSHGGLDALVPLLQSSYTALVISAAACLRNISIHPSNEEPIVGAGLLPELMDLVAQADQPELQCHAIATVRNLAANSGTDKQVFVDAGLFDRLRMVLASKATHSSVLCEAAAVFSVLALSDQLWRPVVELDFCRLLVQLTHTRHMDTEYNACLAIGTLAGRGQPEVFEELLRVWRLPSGGLREFLARVLALPEYAASNVRPVAVWVVMALLNSGRADLKKAIGADEQLIAAIADIGQARAAPPPSSVSTATSWALLPAIFGSGGKLAAADAGADACADAGADADVDGCPAPSILDGATAVDACRSPAPDDQRMRLLARQIVAAVSPA</sequence>
<keyword evidence="11" id="KW-1185">Reference proteome</keyword>
<dbReference type="GO" id="GO:0043495">
    <property type="term" value="F:protein-membrane adaptor activity"/>
    <property type="evidence" value="ECO:0007669"/>
    <property type="project" value="InterPro"/>
</dbReference>
<evidence type="ECO:0000313" key="10">
    <source>
        <dbReference type="EMBL" id="KAJ1736259.1"/>
    </source>
</evidence>
<dbReference type="Proteomes" id="UP001143981">
    <property type="component" value="Unassembled WGS sequence"/>
</dbReference>
<evidence type="ECO:0000256" key="5">
    <source>
        <dbReference type="ARBA" id="ARBA00023136"/>
    </source>
</evidence>
<feature type="repeat" description="ARM" evidence="8">
    <location>
        <begin position="181"/>
        <end position="223"/>
    </location>
</feature>
<dbReference type="EMBL" id="JANBOI010000001">
    <property type="protein sequence ID" value="KAJ1736259.1"/>
    <property type="molecule type" value="Genomic_DNA"/>
</dbReference>
<dbReference type="PROSITE" id="PS50176">
    <property type="entry name" value="ARM_REPEAT"/>
    <property type="match status" value="7"/>
</dbReference>
<dbReference type="GO" id="GO:0000329">
    <property type="term" value="C:fungal-type vacuole membrane"/>
    <property type="evidence" value="ECO:0007669"/>
    <property type="project" value="TreeGrafter"/>
</dbReference>
<dbReference type="SMART" id="SM00185">
    <property type="entry name" value="ARM"/>
    <property type="match status" value="8"/>
</dbReference>
<proteinExistence type="inferred from homology"/>
<evidence type="ECO:0000256" key="3">
    <source>
        <dbReference type="ARBA" id="ARBA00022554"/>
    </source>
</evidence>
<dbReference type="AlphaFoldDB" id="A0A9W7YHR8"/>